<evidence type="ECO:0000313" key="3">
    <source>
        <dbReference type="Proteomes" id="UP000077407"/>
    </source>
</evidence>
<gene>
    <name evidence="2" type="ORF">WY13_01016</name>
</gene>
<dbReference type="SUPFAM" id="SSF49373">
    <property type="entry name" value="Invasin/intimin cell-adhesion fragments"/>
    <property type="match status" value="1"/>
</dbReference>
<dbReference type="AlphaFoldDB" id="A0A166RML1"/>
<feature type="domain" description="Bacterial Ig-like" evidence="1">
    <location>
        <begin position="62"/>
        <end position="115"/>
    </location>
</feature>
<comment type="caution">
    <text evidence="2">The sequence shown here is derived from an EMBL/GenBank/DDBJ whole genome shotgun (WGS) entry which is preliminary data.</text>
</comment>
<sequence>MIDSISNSQNIIWTSSNPNIAIVSDGIITAVGAGTAIITATTVNGKTASCIITVSNNIISIINPITATVNIGDIYTLPTTVIATLSDGTTKALAVTWDKPAITTAAGTYKFTGTLTMVNGIVNTNNITATTTLIVKFIN</sequence>
<organism evidence="2 3">
    <name type="scientific">Clostridium ljungdahlii</name>
    <dbReference type="NCBI Taxonomy" id="1538"/>
    <lineage>
        <taxon>Bacteria</taxon>
        <taxon>Bacillati</taxon>
        <taxon>Bacillota</taxon>
        <taxon>Clostridia</taxon>
        <taxon>Eubacteriales</taxon>
        <taxon>Clostridiaceae</taxon>
        <taxon>Clostridium</taxon>
    </lineage>
</organism>
<dbReference type="OrthoDB" id="2888245at2"/>
<protein>
    <submittedName>
        <fullName evidence="2">Bacterial Ig-like domain (Group 4)</fullName>
    </submittedName>
</protein>
<dbReference type="Gene3D" id="2.60.40.1080">
    <property type="match status" value="1"/>
</dbReference>
<dbReference type="InterPro" id="IPR011081">
    <property type="entry name" value="Big_4"/>
</dbReference>
<dbReference type="Proteomes" id="UP000077407">
    <property type="component" value="Unassembled WGS sequence"/>
</dbReference>
<dbReference type="PATRIC" id="fig|1538.10.peg.1523"/>
<name>A0A166RML1_9CLOT</name>
<reference evidence="2 3" key="1">
    <citation type="journal article" date="2015" name="Biotechnol. Bioeng.">
        <title>Genome sequence and phenotypic characterization of Caulobacter segnis.</title>
        <authorList>
            <person name="Patel S."/>
            <person name="Fletcher B."/>
            <person name="Scott D.C."/>
            <person name="Ely B."/>
        </authorList>
    </citation>
    <scope>NUCLEOTIDE SEQUENCE [LARGE SCALE GENOMIC DNA]</scope>
    <source>
        <strain evidence="2 3">ERI-2</strain>
    </source>
</reference>
<proteinExistence type="predicted"/>
<evidence type="ECO:0000313" key="2">
    <source>
        <dbReference type="EMBL" id="OAA90950.1"/>
    </source>
</evidence>
<accession>A0A166RML1</accession>
<dbReference type="InterPro" id="IPR008964">
    <property type="entry name" value="Invasin/intimin_cell_adhesion"/>
</dbReference>
<dbReference type="RefSeq" id="WP_063554591.1">
    <property type="nucleotide sequence ID" value="NZ_LITT01000009.1"/>
</dbReference>
<dbReference type="EMBL" id="LITT01000009">
    <property type="protein sequence ID" value="OAA90950.1"/>
    <property type="molecule type" value="Genomic_DNA"/>
</dbReference>
<dbReference type="Pfam" id="PF07532">
    <property type="entry name" value="Big_4"/>
    <property type="match status" value="1"/>
</dbReference>
<evidence type="ECO:0000259" key="1">
    <source>
        <dbReference type="Pfam" id="PF07532"/>
    </source>
</evidence>